<keyword evidence="7" id="KW-0694">RNA-binding</keyword>
<dbReference type="SMART" id="SM00535">
    <property type="entry name" value="RIBOc"/>
    <property type="match status" value="1"/>
</dbReference>
<dbReference type="GO" id="GO:0005634">
    <property type="term" value="C:nucleus"/>
    <property type="evidence" value="ECO:0007669"/>
    <property type="project" value="TreeGrafter"/>
</dbReference>
<evidence type="ECO:0000256" key="5">
    <source>
        <dbReference type="ARBA" id="ARBA00022759"/>
    </source>
</evidence>
<evidence type="ECO:0000256" key="7">
    <source>
        <dbReference type="ARBA" id="ARBA00022884"/>
    </source>
</evidence>
<dbReference type="NCBIfam" id="TIGR02191">
    <property type="entry name" value="RNaseIII"/>
    <property type="match status" value="1"/>
</dbReference>
<feature type="domain" description="RNase III" evidence="9">
    <location>
        <begin position="4"/>
        <end position="132"/>
    </location>
</feature>
<feature type="non-terminal residue" evidence="10">
    <location>
        <position position="1"/>
    </location>
</feature>
<dbReference type="Pfam" id="PF00035">
    <property type="entry name" value="dsrm"/>
    <property type="match status" value="1"/>
</dbReference>
<evidence type="ECO:0000256" key="1">
    <source>
        <dbReference type="ARBA" id="ARBA00000109"/>
    </source>
</evidence>
<keyword evidence="4" id="KW-0540">Nuclease</keyword>
<evidence type="ECO:0000313" key="10">
    <source>
        <dbReference type="EMBL" id="SVA81476.1"/>
    </source>
</evidence>
<dbReference type="InterPro" id="IPR011907">
    <property type="entry name" value="RNase_III"/>
</dbReference>
<dbReference type="GO" id="GO:0006364">
    <property type="term" value="P:rRNA processing"/>
    <property type="evidence" value="ECO:0007669"/>
    <property type="project" value="InterPro"/>
</dbReference>
<accession>A0A381YWS0</accession>
<dbReference type="Gene3D" id="1.10.1520.10">
    <property type="entry name" value="Ribonuclease III domain"/>
    <property type="match status" value="1"/>
</dbReference>
<gene>
    <name evidence="10" type="ORF">METZ01_LOCUS134330</name>
</gene>
<evidence type="ECO:0000259" key="9">
    <source>
        <dbReference type="PROSITE" id="PS50142"/>
    </source>
</evidence>
<dbReference type="PROSITE" id="PS50137">
    <property type="entry name" value="DS_RBD"/>
    <property type="match status" value="1"/>
</dbReference>
<dbReference type="CDD" id="cd10845">
    <property type="entry name" value="DSRM_RNAse_III_family"/>
    <property type="match status" value="1"/>
</dbReference>
<protein>
    <recommendedName>
        <fullName evidence="3">ribonuclease III</fullName>
        <ecNumber evidence="3">3.1.26.3</ecNumber>
    </recommendedName>
</protein>
<dbReference type="EC" id="3.1.26.3" evidence="3"/>
<evidence type="ECO:0000256" key="2">
    <source>
        <dbReference type="ARBA" id="ARBA00010183"/>
    </source>
</evidence>
<evidence type="ECO:0000259" key="8">
    <source>
        <dbReference type="PROSITE" id="PS50137"/>
    </source>
</evidence>
<organism evidence="10">
    <name type="scientific">marine metagenome</name>
    <dbReference type="NCBI Taxonomy" id="408172"/>
    <lineage>
        <taxon>unclassified sequences</taxon>
        <taxon>metagenomes</taxon>
        <taxon>ecological metagenomes</taxon>
    </lineage>
</organism>
<dbReference type="PROSITE" id="PS50142">
    <property type="entry name" value="RNASE_3_2"/>
    <property type="match status" value="1"/>
</dbReference>
<dbReference type="GO" id="GO:0004525">
    <property type="term" value="F:ribonuclease III activity"/>
    <property type="evidence" value="ECO:0007669"/>
    <property type="project" value="UniProtKB-EC"/>
</dbReference>
<proteinExistence type="inferred from homology"/>
<dbReference type="HAMAP" id="MF_00104">
    <property type="entry name" value="RNase_III"/>
    <property type="match status" value="1"/>
</dbReference>
<keyword evidence="5" id="KW-0255">Endonuclease</keyword>
<evidence type="ECO:0000256" key="6">
    <source>
        <dbReference type="ARBA" id="ARBA00022801"/>
    </source>
</evidence>
<dbReference type="SMART" id="SM00358">
    <property type="entry name" value="DSRM"/>
    <property type="match status" value="1"/>
</dbReference>
<comment type="similarity">
    <text evidence="2">Belongs to the ribonuclease III family.</text>
</comment>
<dbReference type="SUPFAM" id="SSF54768">
    <property type="entry name" value="dsRNA-binding domain-like"/>
    <property type="match status" value="1"/>
</dbReference>
<dbReference type="GO" id="GO:0003725">
    <property type="term" value="F:double-stranded RNA binding"/>
    <property type="evidence" value="ECO:0007669"/>
    <property type="project" value="TreeGrafter"/>
</dbReference>
<sequence>VADLETIQQTLGYEFRDVGLLQLAITHPSASGNQSKPSDDNQRMEFLGDAILQAVISEALYRLHPDKDEGHLTKARAGLVNGTSLAAKAAALGLEQHLVLGHGQRTEFERGKESALEDALEALVAALYLDGGLDAANDFVNRIFADELANPDSSPVIENPKGELQERLQDGTGVSPTYELLSSSGPAHAREFEVAVLQAGNELGRGTGGSKKEAESQAASAALAKLRCQ</sequence>
<dbReference type="Pfam" id="PF14622">
    <property type="entry name" value="Ribonucleas_3_3"/>
    <property type="match status" value="1"/>
</dbReference>
<dbReference type="SUPFAM" id="SSF69065">
    <property type="entry name" value="RNase III domain-like"/>
    <property type="match status" value="1"/>
</dbReference>
<dbReference type="InterPro" id="IPR036389">
    <property type="entry name" value="RNase_III_sf"/>
</dbReference>
<feature type="domain" description="DRBM" evidence="8">
    <location>
        <begin position="159"/>
        <end position="228"/>
    </location>
</feature>
<dbReference type="InterPro" id="IPR014720">
    <property type="entry name" value="dsRBD_dom"/>
</dbReference>
<dbReference type="PANTHER" id="PTHR11207:SF0">
    <property type="entry name" value="RIBONUCLEASE 3"/>
    <property type="match status" value="1"/>
</dbReference>
<evidence type="ECO:0000256" key="4">
    <source>
        <dbReference type="ARBA" id="ARBA00022722"/>
    </source>
</evidence>
<name>A0A381YWS0_9ZZZZ</name>
<dbReference type="CDD" id="cd00593">
    <property type="entry name" value="RIBOc"/>
    <property type="match status" value="1"/>
</dbReference>
<dbReference type="PROSITE" id="PS00517">
    <property type="entry name" value="RNASE_3_1"/>
    <property type="match status" value="1"/>
</dbReference>
<keyword evidence="6" id="KW-0378">Hydrolase</keyword>
<dbReference type="Gene3D" id="3.30.160.20">
    <property type="match status" value="1"/>
</dbReference>
<dbReference type="GO" id="GO:0010468">
    <property type="term" value="P:regulation of gene expression"/>
    <property type="evidence" value="ECO:0007669"/>
    <property type="project" value="TreeGrafter"/>
</dbReference>
<reference evidence="10" key="1">
    <citation type="submission" date="2018-05" db="EMBL/GenBank/DDBJ databases">
        <authorList>
            <person name="Lanie J.A."/>
            <person name="Ng W.-L."/>
            <person name="Kazmierczak K.M."/>
            <person name="Andrzejewski T.M."/>
            <person name="Davidsen T.M."/>
            <person name="Wayne K.J."/>
            <person name="Tettelin H."/>
            <person name="Glass J.I."/>
            <person name="Rusch D."/>
            <person name="Podicherti R."/>
            <person name="Tsui H.-C.T."/>
            <person name="Winkler M.E."/>
        </authorList>
    </citation>
    <scope>NUCLEOTIDE SEQUENCE</scope>
</reference>
<evidence type="ECO:0000256" key="3">
    <source>
        <dbReference type="ARBA" id="ARBA00012177"/>
    </source>
</evidence>
<dbReference type="PANTHER" id="PTHR11207">
    <property type="entry name" value="RIBONUCLEASE III"/>
    <property type="match status" value="1"/>
</dbReference>
<dbReference type="AlphaFoldDB" id="A0A381YWS0"/>
<dbReference type="EMBL" id="UINC01019262">
    <property type="protein sequence ID" value="SVA81476.1"/>
    <property type="molecule type" value="Genomic_DNA"/>
</dbReference>
<dbReference type="FunFam" id="1.10.1520.10:FF:000001">
    <property type="entry name" value="Ribonuclease 3"/>
    <property type="match status" value="1"/>
</dbReference>
<comment type="catalytic activity">
    <reaction evidence="1">
        <text>Endonucleolytic cleavage to 5'-phosphomonoester.</text>
        <dbReference type="EC" id="3.1.26.3"/>
    </reaction>
</comment>
<dbReference type="InterPro" id="IPR000999">
    <property type="entry name" value="RNase_III_dom"/>
</dbReference>